<feature type="transmembrane region" description="Helical" evidence="2">
    <location>
        <begin position="369"/>
        <end position="389"/>
    </location>
</feature>
<dbReference type="InParanoid" id="A0A0G4EK12"/>
<evidence type="ECO:0000256" key="1">
    <source>
        <dbReference type="SAM" id="MobiDB-lite"/>
    </source>
</evidence>
<keyword evidence="3" id="KW-0732">Signal</keyword>
<protein>
    <recommendedName>
        <fullName evidence="6">SEA domain-containing protein</fullName>
    </recommendedName>
</protein>
<proteinExistence type="predicted"/>
<organism evidence="4 5">
    <name type="scientific">Vitrella brassicaformis (strain CCMP3155)</name>
    <dbReference type="NCBI Taxonomy" id="1169540"/>
    <lineage>
        <taxon>Eukaryota</taxon>
        <taxon>Sar</taxon>
        <taxon>Alveolata</taxon>
        <taxon>Colpodellida</taxon>
        <taxon>Vitrellaceae</taxon>
        <taxon>Vitrella</taxon>
    </lineage>
</organism>
<dbReference type="VEuPathDB" id="CryptoDB:Vbra_12355"/>
<keyword evidence="2" id="KW-0812">Transmembrane</keyword>
<keyword evidence="5" id="KW-1185">Reference proteome</keyword>
<dbReference type="AlphaFoldDB" id="A0A0G4EK12"/>
<accession>A0A0G4EK12</accession>
<dbReference type="EMBL" id="CDMY01000255">
    <property type="protein sequence ID" value="CEL97770.1"/>
    <property type="molecule type" value="Genomic_DNA"/>
</dbReference>
<feature type="region of interest" description="Disordered" evidence="1">
    <location>
        <begin position="540"/>
        <end position="616"/>
    </location>
</feature>
<feature type="region of interest" description="Disordered" evidence="1">
    <location>
        <begin position="190"/>
        <end position="362"/>
    </location>
</feature>
<gene>
    <name evidence="4" type="ORF">Vbra_12355</name>
</gene>
<feature type="region of interest" description="Disordered" evidence="1">
    <location>
        <begin position="488"/>
        <end position="511"/>
    </location>
</feature>
<feature type="compositionally biased region" description="Basic and acidic residues" evidence="1">
    <location>
        <begin position="288"/>
        <end position="305"/>
    </location>
</feature>
<evidence type="ECO:0008006" key="6">
    <source>
        <dbReference type="Google" id="ProtNLM"/>
    </source>
</evidence>
<evidence type="ECO:0000313" key="5">
    <source>
        <dbReference type="Proteomes" id="UP000041254"/>
    </source>
</evidence>
<feature type="compositionally biased region" description="Basic and acidic residues" evidence="1">
    <location>
        <begin position="230"/>
        <end position="240"/>
    </location>
</feature>
<evidence type="ECO:0000313" key="4">
    <source>
        <dbReference type="EMBL" id="CEL97770.1"/>
    </source>
</evidence>
<evidence type="ECO:0000256" key="3">
    <source>
        <dbReference type="SAM" id="SignalP"/>
    </source>
</evidence>
<keyword evidence="2" id="KW-1133">Transmembrane helix</keyword>
<keyword evidence="2" id="KW-0472">Membrane</keyword>
<feature type="compositionally biased region" description="Basic and acidic residues" evidence="1">
    <location>
        <begin position="250"/>
        <end position="269"/>
    </location>
</feature>
<dbReference type="Proteomes" id="UP000041254">
    <property type="component" value="Unassembled WGS sequence"/>
</dbReference>
<sequence>MFVNALGTLLWASVSLGAASGVWAAGPQSVRGLTEPQDARMARVLTMRIVDRDYHDVTKSAKAYKRFAKELENAVARSLGLIPSEVFLRDVKPGSVIAAIEIPSGPHQERFDDFLSIYRSVMSDPQSLLRQAFMVDKTFPLTMTLPAFWDDDPRYFPRPTPRLPTPKQQIAALPPQAVEDTPESRPVHCNIGHEWGQANGSSDCGSTRAGSGNGSGRTERNVMLRTVGVRSEEAEWREDSAGNAHNGSGETRERDESSAVVEGREREEDSTIDVRVTDESLEITTEPTRNEDTARGNENNKRDKGGVQQQEKQKHHALMQPVATANRTETAPFPSLPPKADNHKVPKPSTDHHRRSSSKEEGPPGGIPFWFYPIVVVVFVGLLLCYLSLHMFYHRREVQRAAAAAAEQPAFTGASQCPARVQCHHCGAASKPSKSANTGGLFFCGLHKARPSRTKRLTGLPRDPPLYCVSGEQSSRVKTVSTIATPASSRRADLDEMSTASMRQPAPRLPFLPARSESSISALMSSGAWTDAHTGSARARDEWHSRSRTRHVGWRSPQETTASRTCHMGPKTSNELVSPFGQASPEPVSLPPSRMGSRSIGWDRGGGCGRSRSTEEFPELCWVPQEKW</sequence>
<reference evidence="4 5" key="1">
    <citation type="submission" date="2014-11" db="EMBL/GenBank/DDBJ databases">
        <authorList>
            <person name="Zhu J."/>
            <person name="Qi W."/>
            <person name="Song R."/>
        </authorList>
    </citation>
    <scope>NUCLEOTIDE SEQUENCE [LARGE SCALE GENOMIC DNA]</scope>
</reference>
<evidence type="ECO:0000256" key="2">
    <source>
        <dbReference type="SAM" id="Phobius"/>
    </source>
</evidence>
<feature type="signal peptide" evidence="3">
    <location>
        <begin position="1"/>
        <end position="24"/>
    </location>
</feature>
<name>A0A0G4EK12_VITBC</name>
<feature type="compositionally biased region" description="Polar residues" evidence="1">
    <location>
        <begin position="198"/>
        <end position="210"/>
    </location>
</feature>
<feature type="chain" id="PRO_5005187231" description="SEA domain-containing protein" evidence="3">
    <location>
        <begin position="25"/>
        <end position="628"/>
    </location>
</feature>